<organism evidence="1">
    <name type="scientific">Siphoviridae sp. ctBeL15</name>
    <dbReference type="NCBI Taxonomy" id="2825374"/>
    <lineage>
        <taxon>Viruses</taxon>
        <taxon>Duplodnaviria</taxon>
        <taxon>Heunggongvirae</taxon>
        <taxon>Uroviricota</taxon>
        <taxon>Caudoviricetes</taxon>
    </lineage>
</organism>
<dbReference type="EMBL" id="BK016176">
    <property type="protein sequence ID" value="DAG00097.1"/>
    <property type="molecule type" value="Genomic_DNA"/>
</dbReference>
<reference evidence="1" key="1">
    <citation type="journal article" date="2021" name="Proc. Natl. Acad. Sci. U.S.A.">
        <title>A Catalog of Tens of Thousands of Viruses from Human Metagenomes Reveals Hidden Associations with Chronic Diseases.</title>
        <authorList>
            <person name="Tisza M.J."/>
            <person name="Buck C.B."/>
        </authorList>
    </citation>
    <scope>NUCLEOTIDE SEQUENCE</scope>
    <source>
        <strain evidence="1">CtBeL15</strain>
    </source>
</reference>
<evidence type="ECO:0000313" key="1">
    <source>
        <dbReference type="EMBL" id="DAG00097.1"/>
    </source>
</evidence>
<protein>
    <submittedName>
        <fullName evidence="1">Restriction alleviation protein</fullName>
    </submittedName>
</protein>
<sequence length="93" mass="10406">MIFEAEAKPIKAGAGTPVTRVLNLDIQPVGKCQHIPVVYTRDYDTSQGDHELRLAECKACGRHTFGHPSKERAVAAWNNGEVYDLWPIMEVEK</sequence>
<accession>A0A8S5V034</accession>
<proteinExistence type="predicted"/>
<name>A0A8S5V034_9CAUD</name>